<dbReference type="PANTHER" id="PTHR32108">
    <property type="entry name" value="DNA-DIRECTED RNA POLYMERASE SUBUNIT ALPHA"/>
    <property type="match status" value="1"/>
</dbReference>
<feature type="non-terminal residue" evidence="2">
    <location>
        <position position="1"/>
    </location>
</feature>
<dbReference type="EMBL" id="QJKJ01010419">
    <property type="protein sequence ID" value="RDX73763.1"/>
    <property type="molecule type" value="Genomic_DNA"/>
</dbReference>
<keyword evidence="3" id="KW-1185">Reference proteome</keyword>
<protein>
    <submittedName>
        <fullName evidence="2">Uncharacterized protein</fullName>
    </submittedName>
</protein>
<gene>
    <name evidence="2" type="ORF">CR513_46570</name>
</gene>
<feature type="compositionally biased region" description="Basic and acidic residues" evidence="1">
    <location>
        <begin position="74"/>
        <end position="93"/>
    </location>
</feature>
<name>A0A371F6H2_MUCPR</name>
<evidence type="ECO:0000313" key="3">
    <source>
        <dbReference type="Proteomes" id="UP000257109"/>
    </source>
</evidence>
<reference evidence="2" key="1">
    <citation type="submission" date="2018-05" db="EMBL/GenBank/DDBJ databases">
        <title>Draft genome of Mucuna pruriens seed.</title>
        <authorList>
            <person name="Nnadi N.E."/>
            <person name="Vos R."/>
            <person name="Hasami M.H."/>
            <person name="Devisetty U.K."/>
            <person name="Aguiy J.C."/>
        </authorList>
    </citation>
    <scope>NUCLEOTIDE SEQUENCE [LARGE SCALE GENOMIC DNA]</scope>
    <source>
        <strain evidence="2">JCA_2017</strain>
    </source>
</reference>
<dbReference type="AlphaFoldDB" id="A0A371F6H2"/>
<dbReference type="OrthoDB" id="1418540at2759"/>
<comment type="caution">
    <text evidence="2">The sequence shown here is derived from an EMBL/GenBank/DDBJ whole genome shotgun (WGS) entry which is preliminary data.</text>
</comment>
<sequence>MPHVELLPLLLEQKLVKIIPLKPLESPYSRSYDPNAKCDYHGRAVGHATERCWSLKHKIQDLLDGGVEINAISHENRDKAKGASRREREEDAVRCTTDSASGMKEETHSSRLNEVEFASVPYIEGNDNPRPKPLIIHYNLASKPRVPFIIQVSAKPVYNNNAIPWRY</sequence>
<dbReference type="Proteomes" id="UP000257109">
    <property type="component" value="Unassembled WGS sequence"/>
</dbReference>
<evidence type="ECO:0000256" key="1">
    <source>
        <dbReference type="SAM" id="MobiDB-lite"/>
    </source>
</evidence>
<organism evidence="2 3">
    <name type="scientific">Mucuna pruriens</name>
    <name type="common">Velvet bean</name>
    <name type="synonym">Dolichos pruriens</name>
    <dbReference type="NCBI Taxonomy" id="157652"/>
    <lineage>
        <taxon>Eukaryota</taxon>
        <taxon>Viridiplantae</taxon>
        <taxon>Streptophyta</taxon>
        <taxon>Embryophyta</taxon>
        <taxon>Tracheophyta</taxon>
        <taxon>Spermatophyta</taxon>
        <taxon>Magnoliopsida</taxon>
        <taxon>eudicotyledons</taxon>
        <taxon>Gunneridae</taxon>
        <taxon>Pentapetalae</taxon>
        <taxon>rosids</taxon>
        <taxon>fabids</taxon>
        <taxon>Fabales</taxon>
        <taxon>Fabaceae</taxon>
        <taxon>Papilionoideae</taxon>
        <taxon>50 kb inversion clade</taxon>
        <taxon>NPAAA clade</taxon>
        <taxon>indigoferoid/millettioid clade</taxon>
        <taxon>Phaseoleae</taxon>
        <taxon>Mucuna</taxon>
    </lineage>
</organism>
<feature type="region of interest" description="Disordered" evidence="1">
    <location>
        <begin position="73"/>
        <end position="110"/>
    </location>
</feature>
<proteinExistence type="predicted"/>
<evidence type="ECO:0000313" key="2">
    <source>
        <dbReference type="EMBL" id="RDX73763.1"/>
    </source>
</evidence>
<accession>A0A371F6H2</accession>